<evidence type="ECO:0000256" key="1">
    <source>
        <dbReference type="SAM" id="SignalP"/>
    </source>
</evidence>
<keyword evidence="1" id="KW-0732">Signal</keyword>
<feature type="chain" id="PRO_5047449386" evidence="1">
    <location>
        <begin position="25"/>
        <end position="169"/>
    </location>
</feature>
<sequence>MTRSLNCLPLIAGLLTMLAPGAHAASDCQPIYDAYAAMAKAPAVRKTVKTPGMAEPVEFIITGTALYGRVGAKDTWSKTPIDDKTRAVLKRASPSPETVTDCRKIGARSLAGVAATAYEFAPPPMAGNAPGEKITVLIADKSGLPLSETAAVSGAEAILVYDGVTVPSP</sequence>
<name>A0ABS8KWQ5_9HYPH</name>
<dbReference type="RefSeq" id="WP_230551257.1">
    <property type="nucleotide sequence ID" value="NZ_JAJISD010000005.1"/>
</dbReference>
<keyword evidence="3" id="KW-1185">Reference proteome</keyword>
<dbReference type="Proteomes" id="UP001198862">
    <property type="component" value="Unassembled WGS sequence"/>
</dbReference>
<dbReference type="EMBL" id="JAJISD010000005">
    <property type="protein sequence ID" value="MCC8430068.1"/>
    <property type="molecule type" value="Genomic_DNA"/>
</dbReference>
<organism evidence="2 3">
    <name type="scientific">Reyranella aquatilis</name>
    <dbReference type="NCBI Taxonomy" id="2035356"/>
    <lineage>
        <taxon>Bacteria</taxon>
        <taxon>Pseudomonadati</taxon>
        <taxon>Pseudomonadota</taxon>
        <taxon>Alphaproteobacteria</taxon>
        <taxon>Hyphomicrobiales</taxon>
        <taxon>Reyranellaceae</taxon>
        <taxon>Reyranella</taxon>
    </lineage>
</organism>
<proteinExistence type="predicted"/>
<feature type="signal peptide" evidence="1">
    <location>
        <begin position="1"/>
        <end position="24"/>
    </location>
</feature>
<gene>
    <name evidence="2" type="ORF">LJ725_13895</name>
</gene>
<protein>
    <submittedName>
        <fullName evidence="2">Uncharacterized protein</fullName>
    </submittedName>
</protein>
<evidence type="ECO:0000313" key="2">
    <source>
        <dbReference type="EMBL" id="MCC8430068.1"/>
    </source>
</evidence>
<accession>A0ABS8KWQ5</accession>
<reference evidence="2 3" key="1">
    <citation type="submission" date="2021-11" db="EMBL/GenBank/DDBJ databases">
        <authorList>
            <person name="Lee D.-H."/>
            <person name="Kim S.-B."/>
        </authorList>
    </citation>
    <scope>NUCLEOTIDE SEQUENCE [LARGE SCALE GENOMIC DNA]</scope>
    <source>
        <strain evidence="2 3">KCTC 52223</strain>
    </source>
</reference>
<comment type="caution">
    <text evidence="2">The sequence shown here is derived from an EMBL/GenBank/DDBJ whole genome shotgun (WGS) entry which is preliminary data.</text>
</comment>
<evidence type="ECO:0000313" key="3">
    <source>
        <dbReference type="Proteomes" id="UP001198862"/>
    </source>
</evidence>